<evidence type="ECO:0000313" key="4">
    <source>
        <dbReference type="Proteomes" id="UP001142393"/>
    </source>
</evidence>
<sequence length="283" mass="29777">MSFTKLKLGFLFGVISYLCHPSFGRLERRRNIIAHTPLLRNRSPQILSSCFLLDELSCAGYNKVDAASNGPSDQNGTGKECWPECPVVFTITISQTLSSLPTNAFTVTIGGNDATQSSATTPTTTFSISGARSNVLPNPTSTIVFSSATTSATDISTPTKTRISELTTQLNQLTSSSHTAPTVTLPASSSTSSTNLQTFSNALGNISAPPVFDTGNGDFIVEGDSSFDSEQNALARSCDVQHNDCGNAANADHDASFTVNDCDDQEAQCKANAGLEANAAVKD</sequence>
<keyword evidence="4" id="KW-1185">Reference proteome</keyword>
<dbReference type="AlphaFoldDB" id="A0A9W8P0V1"/>
<reference evidence="3 4" key="1">
    <citation type="journal article" date="2023" name="Proc. Natl. Acad. Sci. U.S.A.">
        <title>A global phylogenomic analysis of the shiitake genus Lentinula.</title>
        <authorList>
            <person name="Sierra-Patev S."/>
            <person name="Min B."/>
            <person name="Naranjo-Ortiz M."/>
            <person name="Looney B."/>
            <person name="Konkel Z."/>
            <person name="Slot J.C."/>
            <person name="Sakamoto Y."/>
            <person name="Steenwyk J.L."/>
            <person name="Rokas A."/>
            <person name="Carro J."/>
            <person name="Camarero S."/>
            <person name="Ferreira P."/>
            <person name="Molpeceres G."/>
            <person name="Ruiz-Duenas F.J."/>
            <person name="Serrano A."/>
            <person name="Henrissat B."/>
            <person name="Drula E."/>
            <person name="Hughes K.W."/>
            <person name="Mata J.L."/>
            <person name="Ishikawa N.K."/>
            <person name="Vargas-Isla R."/>
            <person name="Ushijima S."/>
            <person name="Smith C.A."/>
            <person name="Donoghue J."/>
            <person name="Ahrendt S."/>
            <person name="Andreopoulos W."/>
            <person name="He G."/>
            <person name="LaButti K."/>
            <person name="Lipzen A."/>
            <person name="Ng V."/>
            <person name="Riley R."/>
            <person name="Sandor L."/>
            <person name="Barry K."/>
            <person name="Martinez A.T."/>
            <person name="Xiao Y."/>
            <person name="Gibbons J.G."/>
            <person name="Terashima K."/>
            <person name="Grigoriev I.V."/>
            <person name="Hibbett D."/>
        </authorList>
    </citation>
    <scope>NUCLEOTIDE SEQUENCE [LARGE SCALE GENOMIC DNA]</scope>
    <source>
        <strain evidence="3 4">TFB7810</strain>
    </source>
</reference>
<evidence type="ECO:0000256" key="1">
    <source>
        <dbReference type="SAM" id="MobiDB-lite"/>
    </source>
</evidence>
<protein>
    <submittedName>
        <fullName evidence="3">Uncharacterized protein</fullName>
    </submittedName>
</protein>
<feature type="chain" id="PRO_5040952626" evidence="2">
    <location>
        <begin position="25"/>
        <end position="283"/>
    </location>
</feature>
<evidence type="ECO:0000256" key="2">
    <source>
        <dbReference type="SAM" id="SignalP"/>
    </source>
</evidence>
<feature type="signal peptide" evidence="2">
    <location>
        <begin position="1"/>
        <end position="24"/>
    </location>
</feature>
<accession>A0A9W8P0V1</accession>
<name>A0A9W8P0V1_9AGAR</name>
<proteinExistence type="predicted"/>
<evidence type="ECO:0000313" key="3">
    <source>
        <dbReference type="EMBL" id="KAJ3744421.1"/>
    </source>
</evidence>
<comment type="caution">
    <text evidence="3">The sequence shown here is derived from an EMBL/GenBank/DDBJ whole genome shotgun (WGS) entry which is preliminary data.</text>
</comment>
<feature type="region of interest" description="Disordered" evidence="1">
    <location>
        <begin position="172"/>
        <end position="191"/>
    </location>
</feature>
<dbReference type="Proteomes" id="UP001142393">
    <property type="component" value="Unassembled WGS sequence"/>
</dbReference>
<dbReference type="EMBL" id="JANVFU010000007">
    <property type="protein sequence ID" value="KAJ3744421.1"/>
    <property type="molecule type" value="Genomic_DNA"/>
</dbReference>
<keyword evidence="2" id="KW-0732">Signal</keyword>
<organism evidence="3 4">
    <name type="scientific">Lentinula detonsa</name>
    <dbReference type="NCBI Taxonomy" id="2804962"/>
    <lineage>
        <taxon>Eukaryota</taxon>
        <taxon>Fungi</taxon>
        <taxon>Dikarya</taxon>
        <taxon>Basidiomycota</taxon>
        <taxon>Agaricomycotina</taxon>
        <taxon>Agaricomycetes</taxon>
        <taxon>Agaricomycetidae</taxon>
        <taxon>Agaricales</taxon>
        <taxon>Marasmiineae</taxon>
        <taxon>Omphalotaceae</taxon>
        <taxon>Lentinula</taxon>
    </lineage>
</organism>
<gene>
    <name evidence="3" type="ORF">DFH05DRAFT_1186009</name>
</gene>